<dbReference type="Pfam" id="PF23957">
    <property type="entry name" value="DUF7286"/>
    <property type="match status" value="2"/>
</dbReference>
<dbReference type="STRING" id="304371.MCP_2951"/>
<dbReference type="GeneID" id="8682599"/>
<evidence type="ECO:0000313" key="3">
    <source>
        <dbReference type="Proteomes" id="UP000001882"/>
    </source>
</evidence>
<dbReference type="Proteomes" id="UP000001882">
    <property type="component" value="Chromosome"/>
</dbReference>
<name>D1Z2V1_METPS</name>
<keyword evidence="3" id="KW-1185">Reference proteome</keyword>
<dbReference type="InterPro" id="IPR055710">
    <property type="entry name" value="DUF7286"/>
</dbReference>
<reference evidence="2 3" key="1">
    <citation type="journal article" date="2007" name="Appl. Environ. Microbiol.">
        <title>Isolation of key methanogens for global methane emission from rice paddy fields: a novel isolate affiliated with the clone cluster rice cluster I.</title>
        <authorList>
            <person name="Sakai S."/>
            <person name="Imachi H."/>
            <person name="Sekiguchi Y."/>
            <person name="Ohashi A."/>
            <person name="Harada H."/>
            <person name="Kamagata Y."/>
        </authorList>
    </citation>
    <scope>NUCLEOTIDE SEQUENCE [LARGE SCALE GENOMIC DNA]</scope>
    <source>
        <strain evidence="3">DSM 17711 / JCM 13418 / NBRC 101707 / SANAE</strain>
    </source>
</reference>
<dbReference type="OrthoDB" id="124691at2157"/>
<evidence type="ECO:0000313" key="2">
    <source>
        <dbReference type="EMBL" id="BAI63023.1"/>
    </source>
</evidence>
<feature type="transmembrane region" description="Helical" evidence="1">
    <location>
        <begin position="9"/>
        <end position="30"/>
    </location>
</feature>
<gene>
    <name evidence="2" type="ordered locus">MCP_2951</name>
</gene>
<reference evidence="2 3" key="2">
    <citation type="journal article" date="2008" name="Int. J. Syst. Evol. Microbiol.">
        <title>Methanocella paludicola gen. nov., sp. nov., a methane-producing archaeon, the first isolate of the lineage 'Rice Cluster I', and proposal of the new archaeal order Methanocellales ord. nov.</title>
        <authorList>
            <person name="Sakai S."/>
            <person name="Imachi H."/>
            <person name="Hanada S."/>
            <person name="Ohashi A."/>
            <person name="Harada H."/>
            <person name="Kamagata Y."/>
        </authorList>
    </citation>
    <scope>NUCLEOTIDE SEQUENCE [LARGE SCALE GENOMIC DNA]</scope>
    <source>
        <strain evidence="3">DSM 17711 / JCM 13418 / NBRC 101707 / SANAE</strain>
    </source>
</reference>
<dbReference type="RefSeq" id="WP_012901693.1">
    <property type="nucleotide sequence ID" value="NC_013665.1"/>
</dbReference>
<proteinExistence type="predicted"/>
<dbReference type="AlphaFoldDB" id="D1Z2V1"/>
<evidence type="ECO:0000256" key="1">
    <source>
        <dbReference type="SAM" id="Phobius"/>
    </source>
</evidence>
<accession>D1Z2V1</accession>
<dbReference type="eggNOG" id="arCOG02945">
    <property type="taxonomic scope" value="Archaea"/>
</dbReference>
<sequence>MLKDDGARVPFAVIGVLLIFVSTAASAYLMSMQSLGVTNAVEDEREAELNDALACAKADIDSALNYACIYAEEDIGERPIVNSTMDPGEANLLRLERMAARNLTQYLDANYQGSFVYGDYRIDASMCGNVSVEPLYMNLSRVVYHPVLQCQVRYPAYYVASTPIRLHITRPGSTLDHAEEYEARTLVTSRYPLLESLTEEYEARLNGTVMLADATAASFAYTWARGYCQYYSGEPANIVDNDDLALIANAASLLEQGCEYNSVDPVSLASLVKHTYDNTRSTEDVLEDNDLSYINQYNFSNTSKKPLPRDEVPDEYSFNGDEIVDKALRKAIADPVSRYDVEKAYGCRMYVTVQRRAVSERYNDTGSICRESYPLASNENGTGPFFREVWKAWENDTCGRGWTEAVTIDYVMEDCSLLHAYNDVRTPHKEASYASGGRAYVDSNLVKAVDGYHGVVPVQDVLFDRAGYPSGSSGPTVEIACEHNEWVENASVSELRALAPGIKKGISVTLKASDYGSYDEMMAGAYGRMQDQFRRNYTAYLSEGDYRNDGIFRGCGAKYVFYKRVAFLDDIGNALDASANASEEVNKKIDKQLKDYSRDMNSSTLKDNARSSKSFLDDTKMFIPFGLNMTLAGGEGKYDPYKWEENVSLAIDQRPNYLYVDNYTDPETGYTVRPLKVRNVCAFALPTDVVDTGEATGAVLDGIDAVAGAAGRLANDTITAETSELVDNVSAEAKQAIKDEINDALVHDQDLQGQVTREDVNSSVESAFNDRTPGQAVRDMRNGTLQREIAGDLAGKAKARAESELAKRSDEYVDAYGDYIAGKAEEAILGAEERAVSYVISTLSDSVKGVFKDFMAEAADKTGDAAISAALKRIPMGLPLLPPWGWWATMNLWYIEIYGEIPYLAVYDTDSEPIPDPVLGQRATVYVRRPMLDIREGEIMGSNEPVRFHIRTCTFIVVPPGPQGIGDKLGGWDEKSPGFDEVPA</sequence>
<protein>
    <submittedName>
        <fullName evidence="2">Uncharacterized protein</fullName>
    </submittedName>
</protein>
<keyword evidence="1" id="KW-0472">Membrane</keyword>
<dbReference type="KEGG" id="mpd:MCP_2951"/>
<dbReference type="EMBL" id="AP011532">
    <property type="protein sequence ID" value="BAI63023.1"/>
    <property type="molecule type" value="Genomic_DNA"/>
</dbReference>
<organism evidence="2 3">
    <name type="scientific">Methanocella paludicola (strain DSM 17711 / JCM 13418 / NBRC 101707 / SANAE)</name>
    <dbReference type="NCBI Taxonomy" id="304371"/>
    <lineage>
        <taxon>Archaea</taxon>
        <taxon>Methanobacteriati</taxon>
        <taxon>Methanobacteriota</taxon>
        <taxon>Stenosarchaea group</taxon>
        <taxon>Methanomicrobia</taxon>
        <taxon>Methanocellales</taxon>
        <taxon>Methanocellaceae</taxon>
        <taxon>Methanocella</taxon>
    </lineage>
</organism>
<reference evidence="3" key="3">
    <citation type="journal article" date="2011" name="PLoS ONE">
        <title>Genome sequence of a mesophilic hydrogenotrophic methanogen Methanocella paludicola, the first cultivated representative of the order Methanocellales.</title>
        <authorList>
            <person name="Sakai S."/>
            <person name="Takaki Y."/>
            <person name="Shimamura S."/>
            <person name="Sekine M."/>
            <person name="Tajima T."/>
            <person name="Kosugi H."/>
            <person name="Ichikawa N."/>
            <person name="Tasumi E."/>
            <person name="Hiraki A.T."/>
            <person name="Shimizu A."/>
            <person name="Kato Y."/>
            <person name="Nishiko R."/>
            <person name="Mori K."/>
            <person name="Fujita N."/>
            <person name="Imachi H."/>
            <person name="Takai K."/>
        </authorList>
    </citation>
    <scope>NUCLEOTIDE SEQUENCE [LARGE SCALE GENOMIC DNA]</scope>
    <source>
        <strain evidence="3">DSM 17711 / JCM 13418 / NBRC 101707 / SANAE</strain>
    </source>
</reference>
<keyword evidence="1" id="KW-1133">Transmembrane helix</keyword>
<dbReference type="InParanoid" id="D1Z2V1"/>
<keyword evidence="1" id="KW-0812">Transmembrane</keyword>